<gene>
    <name evidence="1" type="ORF">RRG08_010148</name>
</gene>
<comment type="caution">
    <text evidence="1">The sequence shown here is derived from an EMBL/GenBank/DDBJ whole genome shotgun (WGS) entry which is preliminary data.</text>
</comment>
<accession>A0AAE1AJS5</accession>
<evidence type="ECO:0000313" key="1">
    <source>
        <dbReference type="EMBL" id="KAK3788898.1"/>
    </source>
</evidence>
<name>A0AAE1AJS5_9GAST</name>
<feature type="non-terminal residue" evidence="1">
    <location>
        <position position="1"/>
    </location>
</feature>
<organism evidence="1 2">
    <name type="scientific">Elysia crispata</name>
    <name type="common">lettuce slug</name>
    <dbReference type="NCBI Taxonomy" id="231223"/>
    <lineage>
        <taxon>Eukaryota</taxon>
        <taxon>Metazoa</taxon>
        <taxon>Spiralia</taxon>
        <taxon>Lophotrochozoa</taxon>
        <taxon>Mollusca</taxon>
        <taxon>Gastropoda</taxon>
        <taxon>Heterobranchia</taxon>
        <taxon>Euthyneura</taxon>
        <taxon>Panpulmonata</taxon>
        <taxon>Sacoglossa</taxon>
        <taxon>Placobranchoidea</taxon>
        <taxon>Plakobranchidae</taxon>
        <taxon>Elysia</taxon>
    </lineage>
</organism>
<protein>
    <submittedName>
        <fullName evidence="1">Uncharacterized protein</fullName>
    </submittedName>
</protein>
<proteinExistence type="predicted"/>
<reference evidence="1" key="1">
    <citation type="journal article" date="2023" name="G3 (Bethesda)">
        <title>A reference genome for the long-term kleptoplast-retaining sea slug Elysia crispata morphotype clarki.</title>
        <authorList>
            <person name="Eastman K.E."/>
            <person name="Pendleton A.L."/>
            <person name="Shaikh M.A."/>
            <person name="Suttiyut T."/>
            <person name="Ogas R."/>
            <person name="Tomko P."/>
            <person name="Gavelis G."/>
            <person name="Widhalm J.R."/>
            <person name="Wisecaver J.H."/>
        </authorList>
    </citation>
    <scope>NUCLEOTIDE SEQUENCE</scope>
    <source>
        <strain evidence="1">ECLA1</strain>
    </source>
</reference>
<dbReference type="EMBL" id="JAWDGP010001711">
    <property type="protein sequence ID" value="KAK3788898.1"/>
    <property type="molecule type" value="Genomic_DNA"/>
</dbReference>
<dbReference type="AlphaFoldDB" id="A0AAE1AJS5"/>
<dbReference type="Proteomes" id="UP001283361">
    <property type="component" value="Unassembled WGS sequence"/>
</dbReference>
<evidence type="ECO:0000313" key="2">
    <source>
        <dbReference type="Proteomes" id="UP001283361"/>
    </source>
</evidence>
<sequence length="60" mass="6524">VAGDTTPGLSPADESVDGCLDCTQPASRLQQEASWLKRLSPWNFWRCSVAEEDTAGIKKT</sequence>
<keyword evidence="2" id="KW-1185">Reference proteome</keyword>